<proteinExistence type="predicted"/>
<protein>
    <submittedName>
        <fullName evidence="1">Uncharacterized protein</fullName>
    </submittedName>
</protein>
<evidence type="ECO:0000313" key="1">
    <source>
        <dbReference type="EMBL" id="MBN3576705.1"/>
    </source>
</evidence>
<name>A0ABS2ZY44_9VIBR</name>
<accession>A0ABS2ZY44</accession>
<sequence length="48" mass="5834">MKKTSKRDLKAKIVESNENGERKETVHEIRKKIENILLEREQKKLWDL</sequence>
<comment type="caution">
    <text evidence="1">The sequence shown here is derived from an EMBL/GenBank/DDBJ whole genome shotgun (WGS) entry which is preliminary data.</text>
</comment>
<reference evidence="1 2" key="1">
    <citation type="submission" date="2021-02" db="EMBL/GenBank/DDBJ databases">
        <title>Draft Genome Sequences of 5 Vibrio neptunius Strains Isolated From of Bivalve Hatcheries.</title>
        <authorList>
            <person name="Galvis F."/>
            <person name="Barja J.L."/>
            <person name="Lemos M.L."/>
            <person name="Balado M."/>
        </authorList>
    </citation>
    <scope>NUCLEOTIDE SEQUENCE [LARGE SCALE GENOMIC DNA]</scope>
    <source>
        <strain evidence="1 2">PP-145.98</strain>
    </source>
</reference>
<evidence type="ECO:0000313" key="2">
    <source>
        <dbReference type="Proteomes" id="UP000779070"/>
    </source>
</evidence>
<gene>
    <name evidence="1" type="ORF">JYA62_03365</name>
</gene>
<dbReference type="EMBL" id="JAFHLB010000003">
    <property type="protein sequence ID" value="MBN3576705.1"/>
    <property type="molecule type" value="Genomic_DNA"/>
</dbReference>
<dbReference type="RefSeq" id="WP_206369045.1">
    <property type="nucleotide sequence ID" value="NZ_CAWPTM010000145.1"/>
</dbReference>
<organism evidence="1 2">
    <name type="scientific">Vibrio neptunius</name>
    <dbReference type="NCBI Taxonomy" id="170651"/>
    <lineage>
        <taxon>Bacteria</taxon>
        <taxon>Pseudomonadati</taxon>
        <taxon>Pseudomonadota</taxon>
        <taxon>Gammaproteobacteria</taxon>
        <taxon>Vibrionales</taxon>
        <taxon>Vibrionaceae</taxon>
        <taxon>Vibrio</taxon>
    </lineage>
</organism>
<keyword evidence="2" id="KW-1185">Reference proteome</keyword>
<dbReference type="Proteomes" id="UP000779070">
    <property type="component" value="Unassembled WGS sequence"/>
</dbReference>